<dbReference type="PIRSF" id="PIRSF037663">
    <property type="entry name" value="Acetyltransf_GNAT_prd"/>
    <property type="match status" value="1"/>
</dbReference>
<evidence type="ECO:0000313" key="5">
    <source>
        <dbReference type="Proteomes" id="UP000317366"/>
    </source>
</evidence>
<dbReference type="CDD" id="cd04301">
    <property type="entry name" value="NAT_SF"/>
    <property type="match status" value="1"/>
</dbReference>
<dbReference type="InterPro" id="IPR016181">
    <property type="entry name" value="Acyl_CoA_acyltransferase"/>
</dbReference>
<dbReference type="Pfam" id="PF00583">
    <property type="entry name" value="Acetyltransf_1"/>
    <property type="match status" value="1"/>
</dbReference>
<dbReference type="InterPro" id="IPR017255">
    <property type="entry name" value="AcTrfase_GNAT_prd"/>
</dbReference>
<evidence type="ECO:0000259" key="3">
    <source>
        <dbReference type="PROSITE" id="PS51186"/>
    </source>
</evidence>
<dbReference type="InterPro" id="IPR050832">
    <property type="entry name" value="Bact_Acetyltransf"/>
</dbReference>
<dbReference type="EMBL" id="VBOX01000090">
    <property type="protein sequence ID" value="TMQ61791.1"/>
    <property type="molecule type" value="Genomic_DNA"/>
</dbReference>
<comment type="caution">
    <text evidence="4">The sequence shown here is derived from an EMBL/GenBank/DDBJ whole genome shotgun (WGS) entry which is preliminary data.</text>
</comment>
<proteinExistence type="predicted"/>
<reference evidence="4 5" key="1">
    <citation type="journal article" date="2019" name="Nat. Microbiol.">
        <title>Mediterranean grassland soil C-N compound turnover is dependent on rainfall and depth, and is mediated by genomically divergent microorganisms.</title>
        <authorList>
            <person name="Diamond S."/>
            <person name="Andeer P.F."/>
            <person name="Li Z."/>
            <person name="Crits-Christoph A."/>
            <person name="Burstein D."/>
            <person name="Anantharaman K."/>
            <person name="Lane K.R."/>
            <person name="Thomas B.C."/>
            <person name="Pan C."/>
            <person name="Northen T.R."/>
            <person name="Banfield J.F."/>
        </authorList>
    </citation>
    <scope>NUCLEOTIDE SEQUENCE [LARGE SCALE GENOMIC DNA]</scope>
    <source>
        <strain evidence="4">WS_7</strain>
    </source>
</reference>
<accession>A0A538TDV3</accession>
<dbReference type="AlphaFoldDB" id="A0A538TDV3"/>
<dbReference type="Proteomes" id="UP000317366">
    <property type="component" value="Unassembled WGS sequence"/>
</dbReference>
<evidence type="ECO:0000313" key="4">
    <source>
        <dbReference type="EMBL" id="TMQ61791.1"/>
    </source>
</evidence>
<sequence>MNAVAELVRIRSLSELDIARIVAIDERLSGVYRPEVWERRVMYYLRRDPDASQVAEMGGKVVGFMLSDLRGGEFGLEESSGWIERFGVDPDFQGRSIGRKLFEAVVEHLKRQGATTVRTLVEKKDSELATFLRAVGFKDAPLTALEMRIGLSAAKDQN</sequence>
<protein>
    <submittedName>
        <fullName evidence="4">GNAT family N-acetyltransferase</fullName>
    </submittedName>
</protein>
<dbReference type="GO" id="GO:0016747">
    <property type="term" value="F:acyltransferase activity, transferring groups other than amino-acyl groups"/>
    <property type="evidence" value="ECO:0007669"/>
    <property type="project" value="InterPro"/>
</dbReference>
<keyword evidence="1 4" id="KW-0808">Transferase</keyword>
<dbReference type="PROSITE" id="PS51186">
    <property type="entry name" value="GNAT"/>
    <property type="match status" value="1"/>
</dbReference>
<feature type="domain" description="N-acetyltransferase" evidence="3">
    <location>
        <begin position="8"/>
        <end position="158"/>
    </location>
</feature>
<keyword evidence="2" id="KW-0012">Acyltransferase</keyword>
<organism evidence="4 5">
    <name type="scientific">Eiseniibacteriota bacterium</name>
    <dbReference type="NCBI Taxonomy" id="2212470"/>
    <lineage>
        <taxon>Bacteria</taxon>
        <taxon>Candidatus Eiseniibacteriota</taxon>
    </lineage>
</organism>
<dbReference type="PANTHER" id="PTHR43877">
    <property type="entry name" value="AMINOALKYLPHOSPHONATE N-ACETYLTRANSFERASE-RELATED-RELATED"/>
    <property type="match status" value="1"/>
</dbReference>
<dbReference type="SUPFAM" id="SSF55729">
    <property type="entry name" value="Acyl-CoA N-acyltransferases (Nat)"/>
    <property type="match status" value="1"/>
</dbReference>
<evidence type="ECO:0000256" key="2">
    <source>
        <dbReference type="ARBA" id="ARBA00023315"/>
    </source>
</evidence>
<gene>
    <name evidence="4" type="ORF">E6K77_09370</name>
</gene>
<name>A0A538TDV3_UNCEI</name>
<dbReference type="InterPro" id="IPR000182">
    <property type="entry name" value="GNAT_dom"/>
</dbReference>
<dbReference type="Gene3D" id="3.40.630.30">
    <property type="match status" value="1"/>
</dbReference>
<evidence type="ECO:0000256" key="1">
    <source>
        <dbReference type="ARBA" id="ARBA00022679"/>
    </source>
</evidence>